<keyword evidence="2" id="KW-1185">Reference proteome</keyword>
<reference evidence="1" key="1">
    <citation type="submission" date="2022-07" db="EMBL/GenBank/DDBJ databases">
        <authorList>
            <person name="Trinca V."/>
            <person name="Uliana J.V.C."/>
            <person name="Torres T.T."/>
            <person name="Ward R.J."/>
            <person name="Monesi N."/>
        </authorList>
    </citation>
    <scope>NUCLEOTIDE SEQUENCE</scope>
    <source>
        <strain evidence="1">HSMRA1968</strain>
        <tissue evidence="1">Whole embryos</tissue>
    </source>
</reference>
<gene>
    <name evidence="1" type="ORF">Bhyg_16512</name>
</gene>
<name>A0A9Q0MJ84_9DIPT</name>
<dbReference type="AlphaFoldDB" id="A0A9Q0MJ84"/>
<organism evidence="1 2">
    <name type="scientific">Pseudolycoriella hygida</name>
    <dbReference type="NCBI Taxonomy" id="35572"/>
    <lineage>
        <taxon>Eukaryota</taxon>
        <taxon>Metazoa</taxon>
        <taxon>Ecdysozoa</taxon>
        <taxon>Arthropoda</taxon>
        <taxon>Hexapoda</taxon>
        <taxon>Insecta</taxon>
        <taxon>Pterygota</taxon>
        <taxon>Neoptera</taxon>
        <taxon>Endopterygota</taxon>
        <taxon>Diptera</taxon>
        <taxon>Nematocera</taxon>
        <taxon>Sciaroidea</taxon>
        <taxon>Sciaridae</taxon>
        <taxon>Pseudolycoriella</taxon>
    </lineage>
</organism>
<dbReference type="Proteomes" id="UP001151699">
    <property type="component" value="Unassembled WGS sequence"/>
</dbReference>
<accession>A0A9Q0MJ84</accession>
<evidence type="ECO:0000313" key="1">
    <source>
        <dbReference type="EMBL" id="KAJ6627326.1"/>
    </source>
</evidence>
<protein>
    <submittedName>
        <fullName evidence="1">Uncharacterized protein</fullName>
    </submittedName>
</protein>
<evidence type="ECO:0000313" key="2">
    <source>
        <dbReference type="Proteomes" id="UP001151699"/>
    </source>
</evidence>
<comment type="caution">
    <text evidence="1">The sequence shown here is derived from an EMBL/GenBank/DDBJ whole genome shotgun (WGS) entry which is preliminary data.</text>
</comment>
<dbReference type="EMBL" id="WJQU01003131">
    <property type="protein sequence ID" value="KAJ6627326.1"/>
    <property type="molecule type" value="Genomic_DNA"/>
</dbReference>
<feature type="non-terminal residue" evidence="1">
    <location>
        <position position="209"/>
    </location>
</feature>
<proteinExistence type="predicted"/>
<sequence>ITERETLEDLRRRITPSIISENANSKWRFIYQVIEIDPRNVLTIPYDDAVFGISMESKVKVVDFVEGRNTIYMANPVLLERVRALKKESIGYNNVLVCEEGTAIEIQINAFSRGGIGYSLKSDGGDHIVDNFDPMPAPPKRTPSHELPSDAIANATIVEGQPTGVIHQKATHFGQNRDEKIGTVGIDLFVFKSIEAANKVFQINATIKT</sequence>